<comment type="subcellular location">
    <subcellularLocation>
        <location evidence="10">Cytoplasm</location>
    </subcellularLocation>
</comment>
<name>A0A0D0PBE8_9RHOB</name>
<keyword evidence="5 10" id="KW-0808">Transferase</keyword>
<keyword evidence="13" id="KW-1185">Reference proteome</keyword>
<evidence type="ECO:0000256" key="10">
    <source>
        <dbReference type="HAMAP-Rule" id="MF_01037"/>
    </source>
</evidence>
<keyword evidence="8 10" id="KW-0521">NADP</keyword>
<evidence type="ECO:0000256" key="1">
    <source>
        <dbReference type="ARBA" id="ARBA00001974"/>
    </source>
</evidence>
<keyword evidence="6 10" id="KW-0819">tRNA processing</keyword>
<protein>
    <recommendedName>
        <fullName evidence="10">Methylenetetrahydrofolate--tRNA-(uracil-5-)-methyltransferase TrmFO</fullName>
        <ecNumber evidence="10">2.1.1.74</ecNumber>
    </recommendedName>
    <alternativeName>
        <fullName evidence="10">Folate-dependent tRNA (uracil-5-)-methyltransferase</fullName>
    </alternativeName>
    <alternativeName>
        <fullName evidence="10">Folate-dependent tRNA(M-5-U54)-methyltransferase</fullName>
    </alternativeName>
</protein>
<dbReference type="OrthoDB" id="9803114at2"/>
<organism evidence="12 13">
    <name type="scientific">Wenxinia marina DSM 24838</name>
    <dbReference type="NCBI Taxonomy" id="1123501"/>
    <lineage>
        <taxon>Bacteria</taxon>
        <taxon>Pseudomonadati</taxon>
        <taxon>Pseudomonadota</taxon>
        <taxon>Alphaproteobacteria</taxon>
        <taxon>Rhodobacterales</taxon>
        <taxon>Roseobacteraceae</taxon>
        <taxon>Wenxinia</taxon>
    </lineage>
</organism>
<sequence>MTETLHIVGGGMAGSEAAWQAARLGIPVVIHEMRPRVGTFAHRTGNLAEMVCSNSFRSDDDEQNAVGLLHWEMRAAGGLIMETADCHRLPAGGALAVDRDPFSEAVTARLRDHPLISVTDEEVTELPSSGHWIVATGPLTSSALGAAIAAETGAEALAFFDAIAPIVHAETIDMSVAWRQSRYDKGETEEERTAYINCPMTKADYEAFIDALLAADKTEFREGETAGYFDGCLPIEVMAERGRETLRHGPMKPIGLTNVHRPEEKAYAVVQLRRDNALGSLYNIVGFQTKMKYGAQAQVFRMIPGLKDAAFARLGGIHRNTFLNSPTLLDGQLRLRSRPNVRFAGQITGVEGYVESAASGLLAGRLAAFEILGRALSAPPPTTATGALVTHVTGGAEAKTFQPMNVNFGLFPPLEDARGGRRGRRERYKGYTDRAKEDWQGWLTAQDAPALV</sequence>
<dbReference type="AlphaFoldDB" id="A0A0D0PBE8"/>
<comment type="function">
    <text evidence="10">Catalyzes the folate-dependent formation of 5-methyl-uridine at position 54 (M-5-U54) in all tRNAs.</text>
</comment>
<keyword evidence="2 10" id="KW-0963">Cytoplasm</keyword>
<keyword evidence="4 10" id="KW-0285">Flavoprotein</keyword>
<dbReference type="RefSeq" id="WP_018301376.1">
    <property type="nucleotide sequence ID" value="NZ_KB902277.1"/>
</dbReference>
<dbReference type="InterPro" id="IPR002218">
    <property type="entry name" value="MnmG-rel"/>
</dbReference>
<dbReference type="eggNOG" id="COG1206">
    <property type="taxonomic scope" value="Bacteria"/>
</dbReference>
<dbReference type="GO" id="GO:0002098">
    <property type="term" value="P:tRNA wobble uridine modification"/>
    <property type="evidence" value="ECO:0007669"/>
    <property type="project" value="TreeGrafter"/>
</dbReference>
<keyword evidence="9 10" id="KW-0520">NAD</keyword>
<evidence type="ECO:0000259" key="11">
    <source>
        <dbReference type="Pfam" id="PF01134"/>
    </source>
</evidence>
<dbReference type="InterPro" id="IPR004417">
    <property type="entry name" value="TrmFO"/>
</dbReference>
<dbReference type="HAMAP" id="MF_01037">
    <property type="entry name" value="TrmFO"/>
    <property type="match status" value="1"/>
</dbReference>
<comment type="caution">
    <text evidence="12">The sequence shown here is derived from an EMBL/GenBank/DDBJ whole genome shotgun (WGS) entry which is preliminary data.</text>
</comment>
<dbReference type="PATRIC" id="fig|1123501.6.peg.2580"/>
<dbReference type="NCBIfam" id="TIGR00137">
    <property type="entry name" value="gid_trmFO"/>
    <property type="match status" value="1"/>
</dbReference>
<dbReference type="GO" id="GO:0005829">
    <property type="term" value="C:cytosol"/>
    <property type="evidence" value="ECO:0007669"/>
    <property type="project" value="TreeGrafter"/>
</dbReference>
<evidence type="ECO:0000256" key="8">
    <source>
        <dbReference type="ARBA" id="ARBA00022857"/>
    </source>
</evidence>
<dbReference type="PANTHER" id="PTHR11806:SF2">
    <property type="entry name" value="METHYLENETETRAHYDROFOLATE--TRNA-(URACIL-5-)-METHYLTRANSFERASE TRMFO"/>
    <property type="match status" value="1"/>
</dbReference>
<dbReference type="InterPro" id="IPR040131">
    <property type="entry name" value="MnmG_N"/>
</dbReference>
<reference evidence="12 13" key="1">
    <citation type="submission" date="2013-01" db="EMBL/GenBank/DDBJ databases">
        <authorList>
            <person name="Fiebig A."/>
            <person name="Goeker M."/>
            <person name="Klenk H.-P.P."/>
        </authorList>
    </citation>
    <scope>NUCLEOTIDE SEQUENCE [LARGE SCALE GENOMIC DNA]</scope>
    <source>
        <strain evidence="12 13">DSM 24838</strain>
    </source>
</reference>
<evidence type="ECO:0000256" key="2">
    <source>
        <dbReference type="ARBA" id="ARBA00022490"/>
    </source>
</evidence>
<dbReference type="STRING" id="1123501.Wenmar_02467"/>
<dbReference type="Pfam" id="PF01134">
    <property type="entry name" value="GIDA"/>
    <property type="match status" value="1"/>
</dbReference>
<dbReference type="Gene3D" id="3.50.50.60">
    <property type="entry name" value="FAD/NAD(P)-binding domain"/>
    <property type="match status" value="2"/>
</dbReference>
<dbReference type="EMBL" id="AONG01000012">
    <property type="protein sequence ID" value="KIQ68741.1"/>
    <property type="molecule type" value="Genomic_DNA"/>
</dbReference>
<dbReference type="GO" id="GO:0050660">
    <property type="term" value="F:flavin adenine dinucleotide binding"/>
    <property type="evidence" value="ECO:0007669"/>
    <property type="project" value="UniProtKB-UniRule"/>
</dbReference>
<comment type="catalytic activity">
    <reaction evidence="10">
        <text>uridine(54) in tRNA + (6R)-5,10-methylene-5,6,7,8-tetrahydrofolate + NADPH + H(+) = 5-methyluridine(54) in tRNA + (6S)-5,6,7,8-tetrahydrofolate + NADP(+)</text>
        <dbReference type="Rhea" id="RHEA:62372"/>
        <dbReference type="Rhea" id="RHEA-COMP:10167"/>
        <dbReference type="Rhea" id="RHEA-COMP:10193"/>
        <dbReference type="ChEBI" id="CHEBI:15378"/>
        <dbReference type="ChEBI" id="CHEBI:15636"/>
        <dbReference type="ChEBI" id="CHEBI:57453"/>
        <dbReference type="ChEBI" id="CHEBI:57783"/>
        <dbReference type="ChEBI" id="CHEBI:58349"/>
        <dbReference type="ChEBI" id="CHEBI:65315"/>
        <dbReference type="ChEBI" id="CHEBI:74447"/>
        <dbReference type="EC" id="2.1.1.74"/>
    </reaction>
</comment>
<accession>A0A0D0PBE8</accession>
<evidence type="ECO:0000256" key="6">
    <source>
        <dbReference type="ARBA" id="ARBA00022694"/>
    </source>
</evidence>
<evidence type="ECO:0000256" key="5">
    <source>
        <dbReference type="ARBA" id="ARBA00022679"/>
    </source>
</evidence>
<gene>
    <name evidence="10" type="primary">trmFO</name>
    <name evidence="12" type="ORF">Wenmar_02467</name>
</gene>
<dbReference type="GO" id="GO:0030488">
    <property type="term" value="P:tRNA methylation"/>
    <property type="evidence" value="ECO:0007669"/>
    <property type="project" value="TreeGrafter"/>
</dbReference>
<dbReference type="SUPFAM" id="SSF51905">
    <property type="entry name" value="FAD/NAD(P)-binding domain"/>
    <property type="match status" value="1"/>
</dbReference>
<comment type="cofactor">
    <cofactor evidence="1 10">
        <name>FAD</name>
        <dbReference type="ChEBI" id="CHEBI:57692"/>
    </cofactor>
</comment>
<evidence type="ECO:0000313" key="13">
    <source>
        <dbReference type="Proteomes" id="UP000035100"/>
    </source>
</evidence>
<evidence type="ECO:0000256" key="3">
    <source>
        <dbReference type="ARBA" id="ARBA00022603"/>
    </source>
</evidence>
<evidence type="ECO:0000256" key="9">
    <source>
        <dbReference type="ARBA" id="ARBA00023027"/>
    </source>
</evidence>
<evidence type="ECO:0000313" key="12">
    <source>
        <dbReference type="EMBL" id="KIQ68741.1"/>
    </source>
</evidence>
<dbReference type="EC" id="2.1.1.74" evidence="10"/>
<feature type="binding site" evidence="10">
    <location>
        <begin position="9"/>
        <end position="14"/>
    </location>
    <ligand>
        <name>FAD</name>
        <dbReference type="ChEBI" id="CHEBI:57692"/>
    </ligand>
</feature>
<dbReference type="PANTHER" id="PTHR11806">
    <property type="entry name" value="GLUCOSE INHIBITED DIVISION PROTEIN A"/>
    <property type="match status" value="1"/>
</dbReference>
<dbReference type="Proteomes" id="UP000035100">
    <property type="component" value="Unassembled WGS sequence"/>
</dbReference>
<keyword evidence="7 10" id="KW-0274">FAD</keyword>
<evidence type="ECO:0000256" key="4">
    <source>
        <dbReference type="ARBA" id="ARBA00022630"/>
    </source>
</evidence>
<dbReference type="GO" id="GO:0047151">
    <property type="term" value="F:tRNA (uracil(54)-C5)-methyltransferase activity, 5,10-methylenetetrahydrofolate-dependent"/>
    <property type="evidence" value="ECO:0007669"/>
    <property type="project" value="UniProtKB-UniRule"/>
</dbReference>
<comment type="similarity">
    <text evidence="10">Belongs to the MnmG family. TrmFO subfamily.</text>
</comment>
<comment type="catalytic activity">
    <reaction evidence="10">
        <text>uridine(54) in tRNA + (6R)-5,10-methylene-5,6,7,8-tetrahydrofolate + NADH + H(+) = 5-methyluridine(54) in tRNA + (6S)-5,6,7,8-tetrahydrofolate + NAD(+)</text>
        <dbReference type="Rhea" id="RHEA:16873"/>
        <dbReference type="Rhea" id="RHEA-COMP:10167"/>
        <dbReference type="Rhea" id="RHEA-COMP:10193"/>
        <dbReference type="ChEBI" id="CHEBI:15378"/>
        <dbReference type="ChEBI" id="CHEBI:15636"/>
        <dbReference type="ChEBI" id="CHEBI:57453"/>
        <dbReference type="ChEBI" id="CHEBI:57540"/>
        <dbReference type="ChEBI" id="CHEBI:57945"/>
        <dbReference type="ChEBI" id="CHEBI:65315"/>
        <dbReference type="ChEBI" id="CHEBI:74447"/>
        <dbReference type="EC" id="2.1.1.74"/>
    </reaction>
</comment>
<evidence type="ECO:0000256" key="7">
    <source>
        <dbReference type="ARBA" id="ARBA00022827"/>
    </source>
</evidence>
<dbReference type="NCBIfam" id="NF003739">
    <property type="entry name" value="PRK05335.1"/>
    <property type="match status" value="1"/>
</dbReference>
<dbReference type="InterPro" id="IPR036188">
    <property type="entry name" value="FAD/NAD-bd_sf"/>
</dbReference>
<proteinExistence type="inferred from homology"/>
<feature type="domain" description="MnmG N-terminal" evidence="11">
    <location>
        <begin position="5"/>
        <end position="373"/>
    </location>
</feature>
<keyword evidence="3 10" id="KW-0489">Methyltransferase</keyword>